<dbReference type="Pfam" id="PF13358">
    <property type="entry name" value="DDE_3"/>
    <property type="match status" value="1"/>
</dbReference>
<proteinExistence type="predicted"/>
<dbReference type="EMBL" id="CAGS01000629">
    <property type="protein sequence ID" value="CCF86027.1"/>
    <property type="molecule type" value="Genomic_DNA"/>
</dbReference>
<name>I4EMW4_9BACT</name>
<keyword evidence="3" id="KW-1185">Reference proteome</keyword>
<accession>I4EMW4</accession>
<dbReference type="OrthoDB" id="153982at2"/>
<organism evidence="2 3">
    <name type="scientific">Nitrolancea hollandica Lb</name>
    <dbReference type="NCBI Taxonomy" id="1129897"/>
    <lineage>
        <taxon>Bacteria</taxon>
        <taxon>Pseudomonadati</taxon>
        <taxon>Thermomicrobiota</taxon>
        <taxon>Thermomicrobia</taxon>
        <taxon>Sphaerobacterales</taxon>
        <taxon>Sphaerobacterineae</taxon>
        <taxon>Sphaerobacteraceae</taxon>
        <taxon>Nitrolancea</taxon>
    </lineage>
</organism>
<evidence type="ECO:0000259" key="1">
    <source>
        <dbReference type="Pfam" id="PF13358"/>
    </source>
</evidence>
<protein>
    <recommendedName>
        <fullName evidence="1">Tc1-like transposase DDE domain-containing protein</fullName>
    </recommendedName>
</protein>
<dbReference type="InterPro" id="IPR038717">
    <property type="entry name" value="Tc1-like_DDE_dom"/>
</dbReference>
<feature type="domain" description="Tc1-like transposase DDE" evidence="1">
    <location>
        <begin position="3"/>
        <end position="108"/>
    </location>
</feature>
<dbReference type="AlphaFoldDB" id="I4EMW4"/>
<dbReference type="RefSeq" id="WP_008481513.1">
    <property type="nucleotide sequence ID" value="NZ_CAGS01000629.1"/>
</dbReference>
<sequence length="144" mass="16152">MTLYQDEAGILRQPSQAQAWAPVGREQALAHRNSRSETVVARPAATLDPRTGRVLADRSSRIRVADLVACYQQVVASYPQAKRIYLIQGNWPLHRHPDVLVALEPQELAFPAYRPANWPSEPHPQAVAPWDDLRLPIQLVPLPT</sequence>
<evidence type="ECO:0000313" key="2">
    <source>
        <dbReference type="EMBL" id="CCF86027.1"/>
    </source>
</evidence>
<comment type="caution">
    <text evidence="2">The sequence shown here is derived from an EMBL/GenBank/DDBJ whole genome shotgun (WGS) entry which is preliminary data.</text>
</comment>
<reference evidence="2 3" key="1">
    <citation type="journal article" date="2012" name="ISME J.">
        <title>Nitrification expanded: discovery, physiology and genomics of a nitrite-oxidizing bacterium from the phylum Chloroflexi.</title>
        <authorList>
            <person name="Sorokin D.Y."/>
            <person name="Lucker S."/>
            <person name="Vejmelkova D."/>
            <person name="Kostrikina N.A."/>
            <person name="Kleerebezem R."/>
            <person name="Rijpstra W.I."/>
            <person name="Damste J.S."/>
            <person name="Le Paslier D."/>
            <person name="Muyzer G."/>
            <person name="Wagner M."/>
            <person name="van Loosdrecht M.C."/>
            <person name="Daims H."/>
        </authorList>
    </citation>
    <scope>NUCLEOTIDE SEQUENCE [LARGE SCALE GENOMIC DNA]</scope>
    <source>
        <strain evidence="3">none</strain>
    </source>
</reference>
<dbReference type="Proteomes" id="UP000004221">
    <property type="component" value="Unassembled WGS sequence"/>
</dbReference>
<evidence type="ECO:0000313" key="3">
    <source>
        <dbReference type="Proteomes" id="UP000004221"/>
    </source>
</evidence>
<gene>
    <name evidence="2" type="ORF">NITHO_6650002</name>
</gene>